<dbReference type="SUPFAM" id="SSF50341">
    <property type="entry name" value="CheW-like"/>
    <property type="match status" value="2"/>
</dbReference>
<dbReference type="EMBL" id="JAMZMM010000006">
    <property type="protein sequence ID" value="MCP2727110.1"/>
    <property type="molecule type" value="Genomic_DNA"/>
</dbReference>
<proteinExistence type="predicted"/>
<accession>A0AAE3KK13</accession>
<reference evidence="2" key="1">
    <citation type="submission" date="2022-06" db="EMBL/GenBank/DDBJ databases">
        <title>New cyanobacteria of genus Symplocastrum in benthos of Lake Baikal.</title>
        <authorList>
            <person name="Sorokovikova E."/>
            <person name="Tikhonova I."/>
            <person name="Krasnopeev A."/>
            <person name="Evseev P."/>
            <person name="Gladkikh A."/>
            <person name="Belykh O."/>
        </authorList>
    </citation>
    <scope>NUCLEOTIDE SEQUENCE</scope>
    <source>
        <strain evidence="2">BBK-W-15</strain>
    </source>
</reference>
<dbReference type="Pfam" id="PF01584">
    <property type="entry name" value="CheW"/>
    <property type="match status" value="2"/>
</dbReference>
<comment type="caution">
    <text evidence="2">The sequence shown here is derived from an EMBL/GenBank/DDBJ whole genome shotgun (WGS) entry which is preliminary data.</text>
</comment>
<evidence type="ECO:0000313" key="2">
    <source>
        <dbReference type="EMBL" id="MCP2727110.1"/>
    </source>
</evidence>
<dbReference type="InterPro" id="IPR039315">
    <property type="entry name" value="CheW"/>
</dbReference>
<dbReference type="GO" id="GO:0006935">
    <property type="term" value="P:chemotaxis"/>
    <property type="evidence" value="ECO:0007669"/>
    <property type="project" value="InterPro"/>
</dbReference>
<dbReference type="PANTHER" id="PTHR22617:SF23">
    <property type="entry name" value="CHEMOTAXIS PROTEIN CHEW"/>
    <property type="match status" value="1"/>
</dbReference>
<dbReference type="AlphaFoldDB" id="A0AAE3KK13"/>
<sequence>MKEQSYFTFRLNNSIYGIVTGYVEEVFPLPELTLVSSTDRNLVGVVNLRGEMLPVMDLNLILGMPSPDYQVTDSILVLRWEYSQVGIIVNEVYQERKISPDQITTELSKHQDVAGRDSKKIIADLLRRAGDILILNNPETWIRSVEMEPIFSEIQNNYPGDPFQLSNQESIFCPNATPEERIIFRERSDNLKAAVNSQELKDLKPIAVIVLNDNLFGIDLGVVREFTDISRVTPIPCCPKHIIGNMNLRGEILTLVDLRGLLTLPMNPILEGYKVMVVDFEGIVTGVIVAEVSEAMLFLKPSEIMSIPIGIHPFNHRYLQGMAPYQEKTIAILDLPKMFLEGGLIVDEVV</sequence>
<dbReference type="PROSITE" id="PS50851">
    <property type="entry name" value="CHEW"/>
    <property type="match status" value="2"/>
</dbReference>
<evidence type="ECO:0000259" key="1">
    <source>
        <dbReference type="PROSITE" id="PS50851"/>
    </source>
</evidence>
<organism evidence="2 3">
    <name type="scientific">Limnofasciculus baicalensis BBK-W-15</name>
    <dbReference type="NCBI Taxonomy" id="2699891"/>
    <lineage>
        <taxon>Bacteria</taxon>
        <taxon>Bacillati</taxon>
        <taxon>Cyanobacteriota</taxon>
        <taxon>Cyanophyceae</taxon>
        <taxon>Coleofasciculales</taxon>
        <taxon>Coleofasciculaceae</taxon>
        <taxon>Limnofasciculus</taxon>
        <taxon>Limnofasciculus baicalensis</taxon>
    </lineage>
</organism>
<feature type="domain" description="CheW-like" evidence="1">
    <location>
        <begin position="203"/>
        <end position="344"/>
    </location>
</feature>
<dbReference type="SMART" id="SM00260">
    <property type="entry name" value="CheW"/>
    <property type="match status" value="2"/>
</dbReference>
<gene>
    <name evidence="2" type="ORF">NJ959_01295</name>
</gene>
<feature type="domain" description="CheW-like" evidence="1">
    <location>
        <begin position="3"/>
        <end position="147"/>
    </location>
</feature>
<dbReference type="GO" id="GO:0007165">
    <property type="term" value="P:signal transduction"/>
    <property type="evidence" value="ECO:0007669"/>
    <property type="project" value="InterPro"/>
</dbReference>
<dbReference type="InterPro" id="IPR002545">
    <property type="entry name" value="CheW-lke_dom"/>
</dbReference>
<evidence type="ECO:0000313" key="3">
    <source>
        <dbReference type="Proteomes" id="UP001204953"/>
    </source>
</evidence>
<dbReference type="InterPro" id="IPR036061">
    <property type="entry name" value="CheW-like_dom_sf"/>
</dbReference>
<dbReference type="Proteomes" id="UP001204953">
    <property type="component" value="Unassembled WGS sequence"/>
</dbReference>
<dbReference type="Gene3D" id="2.30.30.40">
    <property type="entry name" value="SH3 Domains"/>
    <property type="match status" value="2"/>
</dbReference>
<dbReference type="RefSeq" id="WP_254009928.1">
    <property type="nucleotide sequence ID" value="NZ_JAMZMM010000006.1"/>
</dbReference>
<keyword evidence="3" id="KW-1185">Reference proteome</keyword>
<dbReference type="Gene3D" id="2.40.50.180">
    <property type="entry name" value="CheA-289, Domain 4"/>
    <property type="match status" value="2"/>
</dbReference>
<dbReference type="GO" id="GO:0005829">
    <property type="term" value="C:cytosol"/>
    <property type="evidence" value="ECO:0007669"/>
    <property type="project" value="TreeGrafter"/>
</dbReference>
<dbReference type="PANTHER" id="PTHR22617">
    <property type="entry name" value="CHEMOTAXIS SENSOR HISTIDINE KINASE-RELATED"/>
    <property type="match status" value="1"/>
</dbReference>
<protein>
    <submittedName>
        <fullName evidence="2">Chemotaxis protein CheW</fullName>
    </submittedName>
</protein>
<name>A0AAE3KK13_9CYAN</name>